<dbReference type="InterPro" id="IPR007546">
    <property type="entry name" value="DUF503"/>
</dbReference>
<sequence>MVIGYGIINLRIHESGSLKEKRSVLNKILKRTQNEFNISIAEIGNLDNYKMAEIGFAVVGNESRYINGKIDHILRFIDNLHAAEMLDSRIEIMVVSDFLEAADEKISKYDEI</sequence>
<dbReference type="PANTHER" id="PTHR36441">
    <property type="entry name" value="HYPOTHETICAL CYTOSOLIC PROTEIN"/>
    <property type="match status" value="1"/>
</dbReference>
<proteinExistence type="predicted"/>
<dbReference type="PANTHER" id="PTHR36441:SF1">
    <property type="entry name" value="DUF503 DOMAIN-CONTAINING PROTEIN"/>
    <property type="match status" value="1"/>
</dbReference>
<gene>
    <name evidence="1" type="ORF">ASZ90_008654</name>
</gene>
<evidence type="ECO:0000313" key="1">
    <source>
        <dbReference type="EMBL" id="KUG21592.1"/>
    </source>
</evidence>
<dbReference type="Pfam" id="PF04456">
    <property type="entry name" value="DUF503"/>
    <property type="match status" value="1"/>
</dbReference>
<accession>A0A0W8FL00</accession>
<dbReference type="Gene3D" id="3.30.70.1120">
    <property type="entry name" value="TT1725-like"/>
    <property type="match status" value="1"/>
</dbReference>
<dbReference type="EMBL" id="LNQE01001043">
    <property type="protein sequence ID" value="KUG21592.1"/>
    <property type="molecule type" value="Genomic_DNA"/>
</dbReference>
<dbReference type="InterPro" id="IPR036746">
    <property type="entry name" value="TT1725-like_sf"/>
</dbReference>
<dbReference type="AlphaFoldDB" id="A0A0W8FL00"/>
<protein>
    <submittedName>
        <fullName evidence="1">Ylxp-like protein</fullName>
    </submittedName>
</protein>
<organism evidence="1">
    <name type="scientific">hydrocarbon metagenome</name>
    <dbReference type="NCBI Taxonomy" id="938273"/>
    <lineage>
        <taxon>unclassified sequences</taxon>
        <taxon>metagenomes</taxon>
        <taxon>ecological metagenomes</taxon>
    </lineage>
</organism>
<comment type="caution">
    <text evidence="1">The sequence shown here is derived from an EMBL/GenBank/DDBJ whole genome shotgun (WGS) entry which is preliminary data.</text>
</comment>
<reference evidence="1" key="1">
    <citation type="journal article" date="2015" name="Proc. Natl. Acad. Sci. U.S.A.">
        <title>Networks of energetic and metabolic interactions define dynamics in microbial communities.</title>
        <authorList>
            <person name="Embree M."/>
            <person name="Liu J.K."/>
            <person name="Al-Bassam M.M."/>
            <person name="Zengler K."/>
        </authorList>
    </citation>
    <scope>NUCLEOTIDE SEQUENCE</scope>
</reference>
<name>A0A0W8FL00_9ZZZZ</name>
<dbReference type="SUPFAM" id="SSF103007">
    <property type="entry name" value="Hypothetical protein TT1725"/>
    <property type="match status" value="1"/>
</dbReference>